<reference evidence="1 2" key="1">
    <citation type="journal article" date="2017" name="Genome Biol. Evol.">
        <title>Phytophthora megakarya and P. palmivora, closely related causal agents of cacao black pod rot, underwent increases in genome sizes and gene numbers by different mechanisms.</title>
        <authorList>
            <person name="Ali S.S."/>
            <person name="Shao J."/>
            <person name="Lary D.J."/>
            <person name="Kronmiller B."/>
            <person name="Shen D."/>
            <person name="Strem M.D."/>
            <person name="Amoako-Attah I."/>
            <person name="Akrofi A.Y."/>
            <person name="Begoude B.A."/>
            <person name="Ten Hoopen G.M."/>
            <person name="Coulibaly K."/>
            <person name="Kebe B.I."/>
            <person name="Melnick R.L."/>
            <person name="Guiltinan M.J."/>
            <person name="Tyler B.M."/>
            <person name="Meinhardt L.W."/>
            <person name="Bailey B.A."/>
        </authorList>
    </citation>
    <scope>NUCLEOTIDE SEQUENCE [LARGE SCALE GENOMIC DNA]</scope>
    <source>
        <strain evidence="2">sbr112.9</strain>
    </source>
</reference>
<proteinExistence type="predicted"/>
<gene>
    <name evidence="1" type="ORF">PHPALM_30270</name>
</gene>
<dbReference type="OrthoDB" id="127414at2759"/>
<dbReference type="EMBL" id="NCKW01016745">
    <property type="protein sequence ID" value="POM60822.1"/>
    <property type="molecule type" value="Genomic_DNA"/>
</dbReference>
<dbReference type="Proteomes" id="UP000237271">
    <property type="component" value="Unassembled WGS sequence"/>
</dbReference>
<evidence type="ECO:0000313" key="2">
    <source>
        <dbReference type="Proteomes" id="UP000237271"/>
    </source>
</evidence>
<protein>
    <submittedName>
        <fullName evidence="1">Uncharacterized protein</fullName>
    </submittedName>
</protein>
<comment type="caution">
    <text evidence="1">The sequence shown here is derived from an EMBL/GenBank/DDBJ whole genome shotgun (WGS) entry which is preliminary data.</text>
</comment>
<sequence>MIGVPGFKTILWGEIPETFSEFKNSSSNMLRSATPSRLLIDKYSFVSPVRSSDIILLIHRTLAFVGAKIALIKQYLFVIPVNSWIHCIDQSVDIANSSVVFNFIRVPSEGFYIW</sequence>
<accession>A0A2P4X5K8</accession>
<keyword evidence="2" id="KW-1185">Reference proteome</keyword>
<organism evidence="1 2">
    <name type="scientific">Phytophthora palmivora</name>
    <dbReference type="NCBI Taxonomy" id="4796"/>
    <lineage>
        <taxon>Eukaryota</taxon>
        <taxon>Sar</taxon>
        <taxon>Stramenopiles</taxon>
        <taxon>Oomycota</taxon>
        <taxon>Peronosporomycetes</taxon>
        <taxon>Peronosporales</taxon>
        <taxon>Peronosporaceae</taxon>
        <taxon>Phytophthora</taxon>
    </lineage>
</organism>
<name>A0A2P4X5K8_9STRA</name>
<evidence type="ECO:0000313" key="1">
    <source>
        <dbReference type="EMBL" id="POM60822.1"/>
    </source>
</evidence>
<dbReference type="AlphaFoldDB" id="A0A2P4X5K8"/>